<evidence type="ECO:0000313" key="3">
    <source>
        <dbReference type="Proteomes" id="UP000003017"/>
    </source>
</evidence>
<dbReference type="AlphaFoldDB" id="A0A0K9UZF9"/>
<dbReference type="Proteomes" id="UP000003017">
    <property type="component" value="Unassembled WGS sequence"/>
</dbReference>
<reference evidence="2 3" key="2">
    <citation type="submission" date="2010-08" db="EMBL/GenBank/DDBJ databases">
        <title>The Genome Sequence of Vibrio cholerae strain 2740-80.</title>
        <authorList>
            <consortium name="The Broad Institute Genome Sequencing Platform"/>
            <person name="Colwell R."/>
            <person name="Young S.K."/>
            <person name="Zeng Q."/>
            <person name="Alvarado L."/>
            <person name="Berlin A."/>
            <person name="Chapman S."/>
            <person name="Chen Z."/>
            <person name="Freedman E."/>
            <person name="Gellesch M."/>
            <person name="Goldberg J."/>
            <person name="Griggs A."/>
            <person name="Gujja S."/>
            <person name="Heilman E."/>
            <person name="Heiman D."/>
            <person name="Howarth C."/>
            <person name="Larson L."/>
            <person name="Mehta T."/>
            <person name="Neiman D.N."/>
            <person name="Park D."/>
            <person name="Pearson M."/>
            <person name="Roberts A."/>
            <person name="Saif S."/>
            <person name="Shenoy N."/>
            <person name="Sisk P."/>
            <person name="Stolte C."/>
            <person name="Sykes S."/>
            <person name="White J."/>
            <person name="Yandava C."/>
            <person name="Borodovsky M."/>
            <person name="Heidelberg J."/>
            <person name="Haas B."/>
            <person name="Nusbaum C."/>
            <person name="Birren B."/>
        </authorList>
    </citation>
    <scope>NUCLEOTIDE SEQUENCE [LARGE SCALE GENOMIC DNA]</scope>
    <source>
        <strain evidence="2 3">2740-80</strain>
    </source>
</reference>
<accession>A0A0K9UZF9</accession>
<gene>
    <name evidence="2" type="ORF">VC274080_022972</name>
</gene>
<proteinExistence type="predicted"/>
<evidence type="ECO:0000313" key="2">
    <source>
        <dbReference type="EMBL" id="KNA60757.1"/>
    </source>
</evidence>
<name>A0A0K9UZF9_VIBCL</name>
<sequence>MSKEKNAVNICYEHAKPILKFLFKKYDSRHKDDSALNSYPFTPHHLYPDLGEDLVKLIEVIKVKHQLKETNQTVLETILNGFVKNELLKCDDRVAFNFTPRGYKFAMKYSNIFRYLWKYHPATLWAALSCVIASIGVVVTLATQG</sequence>
<reference evidence="2 3" key="1">
    <citation type="submission" date="2007-01" db="EMBL/GenBank/DDBJ databases">
        <authorList>
            <person name="Kobayashi T."/>
            <person name="Suzuki M."/>
            <person name="Inoue H."/>
            <person name="Itai R.N."/>
            <person name="Takahashi M."/>
            <person name="Nakanishi H."/>
            <person name="Mori S."/>
            <person name="Nishizawa N.K."/>
        </authorList>
    </citation>
    <scope>NUCLEOTIDE SEQUENCE [LARGE SCALE GENOMIC DNA]</scope>
    <source>
        <strain evidence="2 3">2740-80</strain>
    </source>
</reference>
<feature type="transmembrane region" description="Helical" evidence="1">
    <location>
        <begin position="122"/>
        <end position="142"/>
    </location>
</feature>
<comment type="caution">
    <text evidence="2">The sequence shown here is derived from an EMBL/GenBank/DDBJ whole genome shotgun (WGS) entry which is preliminary data.</text>
</comment>
<keyword evidence="1" id="KW-0472">Membrane</keyword>
<dbReference type="EMBL" id="AAUT02000009">
    <property type="protein sequence ID" value="KNA60757.1"/>
    <property type="molecule type" value="Genomic_DNA"/>
</dbReference>
<dbReference type="RefSeq" id="WP_001894912.1">
    <property type="nucleotide sequence ID" value="NZ_CP016325.1"/>
</dbReference>
<protein>
    <submittedName>
        <fullName evidence="2">Uncharacterized protein</fullName>
    </submittedName>
</protein>
<keyword evidence="1" id="KW-0812">Transmembrane</keyword>
<evidence type="ECO:0000256" key="1">
    <source>
        <dbReference type="SAM" id="Phobius"/>
    </source>
</evidence>
<keyword evidence="1" id="KW-1133">Transmembrane helix</keyword>
<organism evidence="2 3">
    <name type="scientific">Vibrio cholerae 2740-80</name>
    <dbReference type="NCBI Taxonomy" id="412614"/>
    <lineage>
        <taxon>Bacteria</taxon>
        <taxon>Pseudomonadati</taxon>
        <taxon>Pseudomonadota</taxon>
        <taxon>Gammaproteobacteria</taxon>
        <taxon>Vibrionales</taxon>
        <taxon>Vibrionaceae</taxon>
        <taxon>Vibrio</taxon>
    </lineage>
</organism>